<dbReference type="Proteomes" id="UP000007264">
    <property type="component" value="Unassembled WGS sequence"/>
</dbReference>
<protein>
    <submittedName>
        <fullName evidence="1">Uncharacterized protein</fullName>
    </submittedName>
</protein>
<dbReference type="GeneID" id="17043669"/>
<proteinExistence type="predicted"/>
<gene>
    <name evidence="1" type="ORF">COCSUDRAFT_60679</name>
</gene>
<reference evidence="1 2" key="1">
    <citation type="journal article" date="2012" name="Genome Biol.">
        <title>The genome of the polar eukaryotic microalga coccomyxa subellipsoidea reveals traits of cold adaptation.</title>
        <authorList>
            <person name="Blanc G."/>
            <person name="Agarkova I."/>
            <person name="Grimwood J."/>
            <person name="Kuo A."/>
            <person name="Brueggeman A."/>
            <person name="Dunigan D."/>
            <person name="Gurnon J."/>
            <person name="Ladunga I."/>
            <person name="Lindquist E."/>
            <person name="Lucas S."/>
            <person name="Pangilinan J."/>
            <person name="Proschold T."/>
            <person name="Salamov A."/>
            <person name="Schmutz J."/>
            <person name="Weeks D."/>
            <person name="Yamada T."/>
            <person name="Claverie J.M."/>
            <person name="Grigoriev I."/>
            <person name="Van Etten J."/>
            <person name="Lomsadze A."/>
            <person name="Borodovsky M."/>
        </authorList>
    </citation>
    <scope>NUCLEOTIDE SEQUENCE [LARGE SCALE GENOMIC DNA]</scope>
    <source>
        <strain evidence="1 2">C-169</strain>
    </source>
</reference>
<dbReference type="RefSeq" id="XP_005650209.1">
    <property type="nucleotide sequence ID" value="XM_005650152.1"/>
</dbReference>
<organism evidence="1 2">
    <name type="scientific">Coccomyxa subellipsoidea (strain C-169)</name>
    <name type="common">Green microalga</name>
    <dbReference type="NCBI Taxonomy" id="574566"/>
    <lineage>
        <taxon>Eukaryota</taxon>
        <taxon>Viridiplantae</taxon>
        <taxon>Chlorophyta</taxon>
        <taxon>core chlorophytes</taxon>
        <taxon>Trebouxiophyceae</taxon>
        <taxon>Trebouxiophyceae incertae sedis</taxon>
        <taxon>Coccomyxaceae</taxon>
        <taxon>Coccomyxa</taxon>
        <taxon>Coccomyxa subellipsoidea</taxon>
    </lineage>
</organism>
<comment type="caution">
    <text evidence="1">The sequence shown here is derived from an EMBL/GenBank/DDBJ whole genome shotgun (WGS) entry which is preliminary data.</text>
</comment>
<keyword evidence="2" id="KW-1185">Reference proteome</keyword>
<evidence type="ECO:0000313" key="1">
    <source>
        <dbReference type="EMBL" id="EIE25665.1"/>
    </source>
</evidence>
<dbReference type="EMBL" id="AGSI01000003">
    <property type="protein sequence ID" value="EIE25665.1"/>
    <property type="molecule type" value="Genomic_DNA"/>
</dbReference>
<sequence length="385" mass="43179">MLSKRAKGQDDVEFKALFDGTICDIEAMKAAGYTSILHVAAAPLEILVDTEKLKRQDAHIIKQRAEAWQREKERQATSAGSPARSQTRYEVTIVGPPNKKHVWMVHRRPTLAEMERELAINYQDTIAADYTLTWKISNDVLEENFESIDVDEGEFNIMQVAENTIVDGRCKFGELLDHFAEDLCLRRSALGCPEVRTSEQSRRELISPALVLAVLILGGMQVVADKRVLGSIGNGPLDYAVIWNNFKVLITECKKEQLSTAEGQALAQTAAAREEYVRENVTGVKRRRSDIDDVLPVPSTTIISSGTSYIFYRYFPKRDGEERRLVKSKVFNMDLLDKATPEAIKPQLKRLVGALAGALEFQKDQLEGAVQSQKLKLLHGKKLCC</sequence>
<accession>I0Z4U6</accession>
<evidence type="ECO:0000313" key="2">
    <source>
        <dbReference type="Proteomes" id="UP000007264"/>
    </source>
</evidence>
<dbReference type="AlphaFoldDB" id="I0Z4U6"/>
<dbReference type="KEGG" id="csl:COCSUDRAFT_60679"/>
<name>I0Z4U6_COCSC</name>